<dbReference type="EMBL" id="CAJOAZ010012505">
    <property type="protein sequence ID" value="CAF4253355.1"/>
    <property type="molecule type" value="Genomic_DNA"/>
</dbReference>
<reference evidence="1" key="1">
    <citation type="submission" date="2021-02" db="EMBL/GenBank/DDBJ databases">
        <authorList>
            <person name="Nowell W R."/>
        </authorList>
    </citation>
    <scope>NUCLEOTIDE SEQUENCE</scope>
</reference>
<evidence type="ECO:0000313" key="1">
    <source>
        <dbReference type="EMBL" id="CAF4253355.1"/>
    </source>
</evidence>
<proteinExistence type="predicted"/>
<dbReference type="Proteomes" id="UP000663844">
    <property type="component" value="Unassembled WGS sequence"/>
</dbReference>
<dbReference type="AlphaFoldDB" id="A0A820ESP1"/>
<evidence type="ECO:0000313" key="2">
    <source>
        <dbReference type="Proteomes" id="UP000663844"/>
    </source>
</evidence>
<organism evidence="1 2">
    <name type="scientific">Adineta steineri</name>
    <dbReference type="NCBI Taxonomy" id="433720"/>
    <lineage>
        <taxon>Eukaryota</taxon>
        <taxon>Metazoa</taxon>
        <taxon>Spiralia</taxon>
        <taxon>Gnathifera</taxon>
        <taxon>Rotifera</taxon>
        <taxon>Eurotatoria</taxon>
        <taxon>Bdelloidea</taxon>
        <taxon>Adinetida</taxon>
        <taxon>Adinetidae</taxon>
        <taxon>Adineta</taxon>
    </lineage>
</organism>
<sequence length="50" mass="5860">CIPEITRPEARFWIVCMIDGSTKQIKFFPNAFEDHNDYQTNTIGTKYFTA</sequence>
<protein>
    <submittedName>
        <fullName evidence="1">Uncharacterized protein</fullName>
    </submittedName>
</protein>
<comment type="caution">
    <text evidence="1">The sequence shown here is derived from an EMBL/GenBank/DDBJ whole genome shotgun (WGS) entry which is preliminary data.</text>
</comment>
<name>A0A820ESP1_9BILA</name>
<accession>A0A820ESP1</accession>
<gene>
    <name evidence="1" type="ORF">OXD698_LOCUS43560</name>
</gene>
<feature type="non-terminal residue" evidence="1">
    <location>
        <position position="1"/>
    </location>
</feature>